<name>A0A0M0K2W4_9EUKA</name>
<evidence type="ECO:0000313" key="2">
    <source>
        <dbReference type="Proteomes" id="UP000037460"/>
    </source>
</evidence>
<dbReference type="EMBL" id="JWZX01001698">
    <property type="protein sequence ID" value="KOO32728.1"/>
    <property type="molecule type" value="Genomic_DNA"/>
</dbReference>
<keyword evidence="2" id="KW-1185">Reference proteome</keyword>
<gene>
    <name evidence="1" type="ORF">Ctob_011528</name>
</gene>
<comment type="caution">
    <text evidence="1">The sequence shown here is derived from an EMBL/GenBank/DDBJ whole genome shotgun (WGS) entry which is preliminary data.</text>
</comment>
<protein>
    <submittedName>
        <fullName evidence="1">Uncharacterized protein</fullName>
    </submittedName>
</protein>
<sequence>MPVCDPCAAGPSGAASRCRAARNCESGSTAHCEWVLDVNKTLAVRWNERGVRGWGNYWPYLRTLHFAAALLGRRFLVLHDHSLPTDYLMLGGRLSWSLPRGELSDYLVVQPAELKSWNVAHNESGMIGFLSTLADVQHVFLNVTSTLSISKYAILMKECPKQEHAAAFLWCMGRLFSSPSPAMAVEVGRLRARIGRRNFSALHMRTFGADMHIPAEATTPDPNSTLRFLAWEITLKLADGTFRTLEATEYAAALRAICANASEPLYVAADSRSAVLMAHQLCPGNVISLPHEYGQVRAHGERRVAGRGVNSSAALSSSMLDWLMLSYARVAVRFGAQHSSYIKTATVAGCGVKIHESPSSWRFKSASTWLLGKVELALRGARRRNQTQESNAGIKRLVEEAMPAAQDWCNTSLGKMLVQTPCGTPCLLVCRATIHAAYT</sequence>
<reference evidence="2" key="1">
    <citation type="journal article" date="2015" name="PLoS Genet.">
        <title>Genome Sequence and Transcriptome Analyses of Chrysochromulina tobin: Metabolic Tools for Enhanced Algal Fitness in the Prominent Order Prymnesiales (Haptophyceae).</title>
        <authorList>
            <person name="Hovde B.T."/>
            <person name="Deodato C.R."/>
            <person name="Hunsperger H.M."/>
            <person name="Ryken S.A."/>
            <person name="Yost W."/>
            <person name="Jha R.K."/>
            <person name="Patterson J."/>
            <person name="Monnat R.J. Jr."/>
            <person name="Barlow S.B."/>
            <person name="Starkenburg S.R."/>
            <person name="Cattolico R.A."/>
        </authorList>
    </citation>
    <scope>NUCLEOTIDE SEQUENCE</scope>
    <source>
        <strain evidence="2">CCMP291</strain>
    </source>
</reference>
<accession>A0A0M0K2W4</accession>
<evidence type="ECO:0000313" key="1">
    <source>
        <dbReference type="EMBL" id="KOO32728.1"/>
    </source>
</evidence>
<dbReference type="AlphaFoldDB" id="A0A0M0K2W4"/>
<organism evidence="1 2">
    <name type="scientific">Chrysochromulina tobinii</name>
    <dbReference type="NCBI Taxonomy" id="1460289"/>
    <lineage>
        <taxon>Eukaryota</taxon>
        <taxon>Haptista</taxon>
        <taxon>Haptophyta</taxon>
        <taxon>Prymnesiophyceae</taxon>
        <taxon>Prymnesiales</taxon>
        <taxon>Chrysochromulinaceae</taxon>
        <taxon>Chrysochromulina</taxon>
    </lineage>
</organism>
<dbReference type="Proteomes" id="UP000037460">
    <property type="component" value="Unassembled WGS sequence"/>
</dbReference>
<proteinExistence type="predicted"/>